<evidence type="ECO:0000256" key="2">
    <source>
        <dbReference type="SAM" id="MobiDB-lite"/>
    </source>
</evidence>
<keyword evidence="5" id="KW-1185">Reference proteome</keyword>
<keyword evidence="1" id="KW-0863">Zinc-finger</keyword>
<proteinExistence type="predicted"/>
<dbReference type="GO" id="GO:0008270">
    <property type="term" value="F:zinc ion binding"/>
    <property type="evidence" value="ECO:0007669"/>
    <property type="project" value="UniProtKB-KW"/>
</dbReference>
<dbReference type="AlphaFoldDB" id="A0A0C3BFK0"/>
<feature type="domain" description="C2H2-type" evidence="3">
    <location>
        <begin position="225"/>
        <end position="255"/>
    </location>
</feature>
<dbReference type="PROSITE" id="PS50157">
    <property type="entry name" value="ZINC_FINGER_C2H2_2"/>
    <property type="match status" value="1"/>
</dbReference>
<evidence type="ECO:0000259" key="3">
    <source>
        <dbReference type="PROSITE" id="PS50157"/>
    </source>
</evidence>
<dbReference type="Gene3D" id="3.30.160.60">
    <property type="entry name" value="Classic Zinc Finger"/>
    <property type="match status" value="1"/>
</dbReference>
<dbReference type="InterPro" id="IPR013087">
    <property type="entry name" value="Znf_C2H2_type"/>
</dbReference>
<feature type="compositionally biased region" description="Basic and acidic residues" evidence="2">
    <location>
        <begin position="81"/>
        <end position="90"/>
    </location>
</feature>
<dbReference type="PROSITE" id="PS00028">
    <property type="entry name" value="ZINC_FINGER_C2H2_1"/>
    <property type="match status" value="1"/>
</dbReference>
<dbReference type="EMBL" id="KN824285">
    <property type="protein sequence ID" value="KIM30221.1"/>
    <property type="molecule type" value="Genomic_DNA"/>
</dbReference>
<reference evidence="5" key="2">
    <citation type="submission" date="2015-01" db="EMBL/GenBank/DDBJ databases">
        <title>Evolutionary Origins and Diversification of the Mycorrhizal Mutualists.</title>
        <authorList>
            <consortium name="DOE Joint Genome Institute"/>
            <consortium name="Mycorrhizal Genomics Consortium"/>
            <person name="Kohler A."/>
            <person name="Kuo A."/>
            <person name="Nagy L.G."/>
            <person name="Floudas D."/>
            <person name="Copeland A."/>
            <person name="Barry K.W."/>
            <person name="Cichocki N."/>
            <person name="Veneault-Fourrey C."/>
            <person name="LaButti K."/>
            <person name="Lindquist E.A."/>
            <person name="Lipzen A."/>
            <person name="Lundell T."/>
            <person name="Morin E."/>
            <person name="Murat C."/>
            <person name="Riley R."/>
            <person name="Ohm R."/>
            <person name="Sun H."/>
            <person name="Tunlid A."/>
            <person name="Henrissat B."/>
            <person name="Grigoriev I.V."/>
            <person name="Hibbett D.S."/>
            <person name="Martin F."/>
        </authorList>
    </citation>
    <scope>NUCLEOTIDE SEQUENCE [LARGE SCALE GENOMIC DNA]</scope>
    <source>
        <strain evidence="5">MAFF 305830</strain>
    </source>
</reference>
<reference evidence="4 5" key="1">
    <citation type="submission" date="2014-04" db="EMBL/GenBank/DDBJ databases">
        <authorList>
            <consortium name="DOE Joint Genome Institute"/>
            <person name="Kuo A."/>
            <person name="Zuccaro A."/>
            <person name="Kohler A."/>
            <person name="Nagy L.G."/>
            <person name="Floudas D."/>
            <person name="Copeland A."/>
            <person name="Barry K.W."/>
            <person name="Cichocki N."/>
            <person name="Veneault-Fourrey C."/>
            <person name="LaButti K."/>
            <person name="Lindquist E.A."/>
            <person name="Lipzen A."/>
            <person name="Lundell T."/>
            <person name="Morin E."/>
            <person name="Murat C."/>
            <person name="Sun H."/>
            <person name="Tunlid A."/>
            <person name="Henrissat B."/>
            <person name="Grigoriev I.V."/>
            <person name="Hibbett D.S."/>
            <person name="Martin F."/>
            <person name="Nordberg H.P."/>
            <person name="Cantor M.N."/>
            <person name="Hua S.X."/>
        </authorList>
    </citation>
    <scope>NUCLEOTIDE SEQUENCE [LARGE SCALE GENOMIC DNA]</scope>
    <source>
        <strain evidence="4 5">MAFF 305830</strain>
    </source>
</reference>
<protein>
    <recommendedName>
        <fullName evidence="3">C2H2-type domain-containing protein</fullName>
    </recommendedName>
</protein>
<evidence type="ECO:0000313" key="5">
    <source>
        <dbReference type="Proteomes" id="UP000054097"/>
    </source>
</evidence>
<evidence type="ECO:0000313" key="4">
    <source>
        <dbReference type="EMBL" id="KIM30221.1"/>
    </source>
</evidence>
<gene>
    <name evidence="4" type="ORF">M408DRAFT_22252</name>
</gene>
<organism evidence="4 5">
    <name type="scientific">Serendipita vermifera MAFF 305830</name>
    <dbReference type="NCBI Taxonomy" id="933852"/>
    <lineage>
        <taxon>Eukaryota</taxon>
        <taxon>Fungi</taxon>
        <taxon>Dikarya</taxon>
        <taxon>Basidiomycota</taxon>
        <taxon>Agaricomycotina</taxon>
        <taxon>Agaricomycetes</taxon>
        <taxon>Sebacinales</taxon>
        <taxon>Serendipitaceae</taxon>
        <taxon>Serendipita</taxon>
    </lineage>
</organism>
<feature type="region of interest" description="Disordered" evidence="2">
    <location>
        <begin position="54"/>
        <end position="90"/>
    </location>
</feature>
<accession>A0A0C3BFK0</accession>
<name>A0A0C3BFK0_SERVB</name>
<sequence>MNSYTHQNEYLPLQYATGFYPPPDQPMPHSGYGTTGVEILYNPAVFVKTFQGDFSSSIRPQPPTPADNSKLGPQRTRKPRPHPERSTKEHPIAIETLRIEHSPAHTRLIENLPSTLRRIIESWSGDTSATQSAVLERMLNELDDDSRRTIDSIAYTSVPFQASALVRLLDALCGPTGKLCLVVRNGSQSGVSSITCNKCKASFTRNAVQAYAHHMITEHWKMKVFACFAAKCGRSFAWTQDRDRHEKTKHNAYRKKAYDSVVKQQPEPEIPQALSQPQQVYQALQGYNMLEDKWEY</sequence>
<dbReference type="HOGENOM" id="CLU_940628_0_0_1"/>
<keyword evidence="1" id="KW-0862">Zinc</keyword>
<evidence type="ECO:0000256" key="1">
    <source>
        <dbReference type="PROSITE-ProRule" id="PRU00042"/>
    </source>
</evidence>
<keyword evidence="1" id="KW-0479">Metal-binding</keyword>
<dbReference type="Proteomes" id="UP000054097">
    <property type="component" value="Unassembled WGS sequence"/>
</dbReference>